<evidence type="ECO:0008006" key="4">
    <source>
        <dbReference type="Google" id="ProtNLM"/>
    </source>
</evidence>
<organism evidence="2 3">
    <name type="scientific">Streptomyces spiralis</name>
    <dbReference type="NCBI Taxonomy" id="66376"/>
    <lineage>
        <taxon>Bacteria</taxon>
        <taxon>Bacillati</taxon>
        <taxon>Actinomycetota</taxon>
        <taxon>Actinomycetes</taxon>
        <taxon>Kitasatosporales</taxon>
        <taxon>Streptomycetaceae</taxon>
        <taxon>Streptomyces</taxon>
    </lineage>
</organism>
<accession>A0A919DTE8</accession>
<dbReference type="AlphaFoldDB" id="A0A919DTE8"/>
<feature type="signal peptide" evidence="1">
    <location>
        <begin position="1"/>
        <end position="18"/>
    </location>
</feature>
<evidence type="ECO:0000313" key="3">
    <source>
        <dbReference type="Proteomes" id="UP000641386"/>
    </source>
</evidence>
<protein>
    <recommendedName>
        <fullName evidence="4">Lipoprotein</fullName>
    </recommendedName>
</protein>
<gene>
    <name evidence="2" type="ORF">GCM10014715_33560</name>
</gene>
<dbReference type="Proteomes" id="UP000641386">
    <property type="component" value="Unassembled WGS sequence"/>
</dbReference>
<keyword evidence="1" id="KW-0732">Signal</keyword>
<dbReference type="RefSeq" id="WP_189901037.1">
    <property type="nucleotide sequence ID" value="NZ_BNBC01000014.1"/>
</dbReference>
<evidence type="ECO:0000313" key="2">
    <source>
        <dbReference type="EMBL" id="GHE76021.1"/>
    </source>
</evidence>
<dbReference type="PROSITE" id="PS51257">
    <property type="entry name" value="PROKAR_LIPOPROTEIN"/>
    <property type="match status" value="1"/>
</dbReference>
<feature type="chain" id="PRO_5036720329" description="Lipoprotein" evidence="1">
    <location>
        <begin position="19"/>
        <end position="171"/>
    </location>
</feature>
<keyword evidence="3" id="KW-1185">Reference proteome</keyword>
<evidence type="ECO:0000256" key="1">
    <source>
        <dbReference type="SAM" id="SignalP"/>
    </source>
</evidence>
<dbReference type="EMBL" id="BNBC01000014">
    <property type="protein sequence ID" value="GHE76021.1"/>
    <property type="molecule type" value="Genomic_DNA"/>
</dbReference>
<proteinExistence type="predicted"/>
<reference evidence="2" key="2">
    <citation type="submission" date="2020-09" db="EMBL/GenBank/DDBJ databases">
        <authorList>
            <person name="Sun Q."/>
            <person name="Ohkuma M."/>
        </authorList>
    </citation>
    <scope>NUCLEOTIDE SEQUENCE</scope>
    <source>
        <strain evidence="2">JCM 3302</strain>
    </source>
</reference>
<comment type="caution">
    <text evidence="2">The sequence shown here is derived from an EMBL/GenBank/DDBJ whole genome shotgun (WGS) entry which is preliminary data.</text>
</comment>
<sequence>MKYPCTAVGRAVAACATAATLLTGCGVQKTGVIEVGGPATVMAADPKGQYLLFFLSTEERLTPVVRFQEDYGLPGHTEPVDAPTDITALFAGPLADERAAGLRTELPKLNGPVGVSTSPGKVQIVLPLAVRPLGKPAVRQLVCTAAFAQDGDGTAEVTLQGEDGALPPARC</sequence>
<name>A0A919DTE8_9ACTN</name>
<reference evidence="2" key="1">
    <citation type="journal article" date="2014" name="Int. J. Syst. Evol. Microbiol.">
        <title>Complete genome sequence of Corynebacterium casei LMG S-19264T (=DSM 44701T), isolated from a smear-ripened cheese.</title>
        <authorList>
            <consortium name="US DOE Joint Genome Institute (JGI-PGF)"/>
            <person name="Walter F."/>
            <person name="Albersmeier A."/>
            <person name="Kalinowski J."/>
            <person name="Ruckert C."/>
        </authorList>
    </citation>
    <scope>NUCLEOTIDE SEQUENCE</scope>
    <source>
        <strain evidence="2">JCM 3302</strain>
    </source>
</reference>